<dbReference type="Pfam" id="PF08281">
    <property type="entry name" value="Sigma70_r4_2"/>
    <property type="match status" value="1"/>
</dbReference>
<proteinExistence type="predicted"/>
<reference evidence="6" key="2">
    <citation type="journal article" date="2023" name="Plant Pathol.">
        <title>Dismantling and reorganizing Pseudomonas marginalis sensu#lato.</title>
        <authorList>
            <person name="Sawada H."/>
            <person name="Fujikawa T."/>
            <person name="Satou M."/>
        </authorList>
    </citation>
    <scope>NUCLEOTIDE SEQUENCE</scope>
    <source>
        <strain evidence="6">MAFF 301350</strain>
    </source>
</reference>
<feature type="domain" description="RNA polymerase sigma factor 70 region 4 type 2" evidence="5">
    <location>
        <begin position="112"/>
        <end position="164"/>
    </location>
</feature>
<evidence type="ECO:0000313" key="7">
    <source>
        <dbReference type="Proteomes" id="UP001106592"/>
    </source>
</evidence>
<evidence type="ECO:0000259" key="4">
    <source>
        <dbReference type="Pfam" id="PF04542"/>
    </source>
</evidence>
<reference evidence="6" key="1">
    <citation type="journal article" date="2022" name="Int. J. Syst. Evol. Microbiol.">
        <title>Pseudomonas aegrilactucae sp. nov. and Pseudomonas morbosilactucae sp. nov., pathogens causing bacterial rot of lettuce in Japan.</title>
        <authorList>
            <person name="Sawada H."/>
            <person name="Fujikawa T."/>
            <person name="Satou M."/>
        </authorList>
    </citation>
    <scope>NUCLEOTIDE SEQUENCE</scope>
    <source>
        <strain evidence="6">MAFF 301350</strain>
    </source>
</reference>
<comment type="caution">
    <text evidence="6">The sequence shown here is derived from an EMBL/GenBank/DDBJ whole genome shotgun (WGS) entry which is preliminary data.</text>
</comment>
<protein>
    <submittedName>
        <fullName evidence="6">Sigma-70 family RNA polymerase sigma factor</fullName>
    </submittedName>
</protein>
<dbReference type="NCBIfam" id="TIGR02937">
    <property type="entry name" value="sigma70-ECF"/>
    <property type="match status" value="1"/>
</dbReference>
<accession>A0A9Q2XMI1</accession>
<dbReference type="RefSeq" id="WP_217977787.1">
    <property type="nucleotide sequence ID" value="NZ_JAHTBI010000092.1"/>
</dbReference>
<gene>
    <name evidence="6" type="ORF">KUO17_22475</name>
</gene>
<keyword evidence="3" id="KW-0804">Transcription</keyword>
<dbReference type="PANTHER" id="PTHR43133:SF63">
    <property type="entry name" value="RNA POLYMERASE SIGMA FACTOR FECI-RELATED"/>
    <property type="match status" value="1"/>
</dbReference>
<dbReference type="EMBL" id="JAHTBI010000092">
    <property type="protein sequence ID" value="MBV6289762.1"/>
    <property type="molecule type" value="Genomic_DNA"/>
</dbReference>
<dbReference type="Proteomes" id="UP001106592">
    <property type="component" value="Unassembled WGS sequence"/>
</dbReference>
<evidence type="ECO:0000259" key="5">
    <source>
        <dbReference type="Pfam" id="PF08281"/>
    </source>
</evidence>
<keyword evidence="2" id="KW-0731">Sigma factor</keyword>
<feature type="domain" description="RNA polymerase sigma-70 region 2" evidence="4">
    <location>
        <begin position="15"/>
        <end position="81"/>
    </location>
</feature>
<keyword evidence="1" id="KW-0805">Transcription regulation</keyword>
<dbReference type="GO" id="GO:0016987">
    <property type="term" value="F:sigma factor activity"/>
    <property type="evidence" value="ECO:0007669"/>
    <property type="project" value="UniProtKB-KW"/>
</dbReference>
<keyword evidence="7" id="KW-1185">Reference proteome</keyword>
<evidence type="ECO:0000313" key="6">
    <source>
        <dbReference type="EMBL" id="MBV6289762.1"/>
    </source>
</evidence>
<sequence length="174" mass="19546">MSTPTSAVNPLVSAFQEHYADLLAFLARRMGNVEKAADVAQDTYLRLASLSDTAQILEPRAFVFRVASNLAIDRLRQEQRRSALHDNDCDNHEFCDPLASPEKQFLAAEAIEQLDKSLAQLPSKARLALLLNRLEGLTHAQIAVRLEVSESTVGKYIVQAMRHCRDWLRQSECI</sequence>
<evidence type="ECO:0000256" key="3">
    <source>
        <dbReference type="ARBA" id="ARBA00023163"/>
    </source>
</evidence>
<dbReference type="PANTHER" id="PTHR43133">
    <property type="entry name" value="RNA POLYMERASE ECF-TYPE SIGMA FACTO"/>
    <property type="match status" value="1"/>
</dbReference>
<evidence type="ECO:0000256" key="2">
    <source>
        <dbReference type="ARBA" id="ARBA00023082"/>
    </source>
</evidence>
<dbReference type="InterPro" id="IPR014284">
    <property type="entry name" value="RNA_pol_sigma-70_dom"/>
</dbReference>
<name>A0A9Q2XMI1_9PSED</name>
<dbReference type="GO" id="GO:0006352">
    <property type="term" value="P:DNA-templated transcription initiation"/>
    <property type="evidence" value="ECO:0007669"/>
    <property type="project" value="InterPro"/>
</dbReference>
<dbReference type="InterPro" id="IPR007627">
    <property type="entry name" value="RNA_pol_sigma70_r2"/>
</dbReference>
<dbReference type="GO" id="GO:0003677">
    <property type="term" value="F:DNA binding"/>
    <property type="evidence" value="ECO:0007669"/>
    <property type="project" value="InterPro"/>
</dbReference>
<dbReference type="InterPro" id="IPR013249">
    <property type="entry name" value="RNA_pol_sigma70_r4_t2"/>
</dbReference>
<dbReference type="AlphaFoldDB" id="A0A9Q2XMI1"/>
<dbReference type="Pfam" id="PF04542">
    <property type="entry name" value="Sigma70_r2"/>
    <property type="match status" value="1"/>
</dbReference>
<dbReference type="InterPro" id="IPR039425">
    <property type="entry name" value="RNA_pol_sigma-70-like"/>
</dbReference>
<organism evidence="6 7">
    <name type="scientific">Pseudomonas aegrilactucae</name>
    <dbReference type="NCBI Taxonomy" id="2854028"/>
    <lineage>
        <taxon>Bacteria</taxon>
        <taxon>Pseudomonadati</taxon>
        <taxon>Pseudomonadota</taxon>
        <taxon>Gammaproteobacteria</taxon>
        <taxon>Pseudomonadales</taxon>
        <taxon>Pseudomonadaceae</taxon>
        <taxon>Pseudomonas</taxon>
    </lineage>
</organism>
<evidence type="ECO:0000256" key="1">
    <source>
        <dbReference type="ARBA" id="ARBA00023015"/>
    </source>
</evidence>